<evidence type="ECO:0000313" key="2">
    <source>
        <dbReference type="EMBL" id="TYP93502.1"/>
    </source>
</evidence>
<protein>
    <recommendedName>
        <fullName evidence="4">Penicillin-binding protein activator LpoB</fullName>
    </recommendedName>
</protein>
<proteinExistence type="predicted"/>
<keyword evidence="3" id="KW-1185">Reference proteome</keyword>
<dbReference type="OrthoDB" id="9803653at2"/>
<dbReference type="PANTHER" id="PTHR40593:SF1">
    <property type="entry name" value="PENICILLIN-BINDING PROTEIN ACTIVATOR LPOB"/>
    <property type="match status" value="1"/>
</dbReference>
<dbReference type="GO" id="GO:0031241">
    <property type="term" value="C:periplasmic side of cell outer membrane"/>
    <property type="evidence" value="ECO:0007669"/>
    <property type="project" value="TreeGrafter"/>
</dbReference>
<dbReference type="PANTHER" id="PTHR40593">
    <property type="entry name" value="PENICILLIN-BINDING PROTEIN ACTIVATOR LPOB"/>
    <property type="match status" value="1"/>
</dbReference>
<comment type="caution">
    <text evidence="2">The sequence shown here is derived from an EMBL/GenBank/DDBJ whole genome shotgun (WGS) entry which is preliminary data.</text>
</comment>
<dbReference type="InterPro" id="IPR014094">
    <property type="entry name" value="LpoB"/>
</dbReference>
<dbReference type="Pfam" id="PF13036">
    <property type="entry name" value="LpoB"/>
    <property type="match status" value="1"/>
</dbReference>
<accession>A0A5D3YIW1</accession>
<dbReference type="GO" id="GO:0009252">
    <property type="term" value="P:peptidoglycan biosynthetic process"/>
    <property type="evidence" value="ECO:0007669"/>
    <property type="project" value="TreeGrafter"/>
</dbReference>
<dbReference type="EMBL" id="VNHY01000002">
    <property type="protein sequence ID" value="TYP93502.1"/>
    <property type="molecule type" value="Genomic_DNA"/>
</dbReference>
<organism evidence="2 3">
    <name type="scientific">Fodinibius salinus</name>
    <dbReference type="NCBI Taxonomy" id="860790"/>
    <lineage>
        <taxon>Bacteria</taxon>
        <taxon>Pseudomonadati</taxon>
        <taxon>Balneolota</taxon>
        <taxon>Balneolia</taxon>
        <taxon>Balneolales</taxon>
        <taxon>Balneolaceae</taxon>
        <taxon>Fodinibius</taxon>
    </lineage>
</organism>
<dbReference type="GO" id="GO:0030234">
    <property type="term" value="F:enzyme regulator activity"/>
    <property type="evidence" value="ECO:0007669"/>
    <property type="project" value="TreeGrafter"/>
</dbReference>
<sequence length="198" mass="22394">MRFAIVVSLLVGFMVIGCAPSQEVNRVETDSQTDLSGKWNDTDARMVAQDMTSDLLSAAWLQNEQKDRPVMIVGNIRNNTTEHIQTNIFIKEIERAVVNSQQIQIVADPEQREQIRAERTDQQQHASYESASALAKELGADYMLVGNIDANVDKNLDGTKAAKFYTVNLELINVENNTKAWLGNKKIKKMIERNKVKW</sequence>
<evidence type="ECO:0000256" key="1">
    <source>
        <dbReference type="SAM" id="SignalP"/>
    </source>
</evidence>
<gene>
    <name evidence="2" type="ORF">LX73_1206</name>
</gene>
<name>A0A5D3YIW1_9BACT</name>
<evidence type="ECO:0008006" key="4">
    <source>
        <dbReference type="Google" id="ProtNLM"/>
    </source>
</evidence>
<feature type="chain" id="PRO_5023013437" description="Penicillin-binding protein activator LpoB" evidence="1">
    <location>
        <begin position="20"/>
        <end position="198"/>
    </location>
</feature>
<dbReference type="Gene3D" id="3.40.50.10610">
    <property type="entry name" value="ABC-type transport auxiliary lipoprotein component"/>
    <property type="match status" value="1"/>
</dbReference>
<dbReference type="Proteomes" id="UP000324595">
    <property type="component" value="Unassembled WGS sequence"/>
</dbReference>
<dbReference type="PROSITE" id="PS51257">
    <property type="entry name" value="PROKAR_LIPOPROTEIN"/>
    <property type="match status" value="1"/>
</dbReference>
<reference evidence="2 3" key="1">
    <citation type="submission" date="2019-07" db="EMBL/GenBank/DDBJ databases">
        <title>Genomic Encyclopedia of Archaeal and Bacterial Type Strains, Phase II (KMG-II): from individual species to whole genera.</title>
        <authorList>
            <person name="Goeker M."/>
        </authorList>
    </citation>
    <scope>NUCLEOTIDE SEQUENCE [LARGE SCALE GENOMIC DNA]</scope>
    <source>
        <strain evidence="2 3">DSM 21935</strain>
    </source>
</reference>
<feature type="signal peptide" evidence="1">
    <location>
        <begin position="1"/>
        <end position="19"/>
    </location>
</feature>
<dbReference type="AlphaFoldDB" id="A0A5D3YIW1"/>
<keyword evidence="1" id="KW-0732">Signal</keyword>
<evidence type="ECO:0000313" key="3">
    <source>
        <dbReference type="Proteomes" id="UP000324595"/>
    </source>
</evidence>